<name>A0A2M8LC05_9BACT</name>
<dbReference type="Pfam" id="PF22357">
    <property type="entry name" value="AF1548-like_C"/>
    <property type="match status" value="1"/>
</dbReference>
<dbReference type="EMBL" id="PFER01000002">
    <property type="protein sequence ID" value="PJE74144.1"/>
    <property type="molecule type" value="Genomic_DNA"/>
</dbReference>
<dbReference type="GO" id="GO:0004519">
    <property type="term" value="F:endonuclease activity"/>
    <property type="evidence" value="ECO:0007669"/>
    <property type="project" value="InterPro"/>
</dbReference>
<reference evidence="4" key="1">
    <citation type="submission" date="2017-09" db="EMBL/GenBank/DDBJ databases">
        <title>Depth-based differentiation of microbial function through sediment-hosted aquifers and enrichment of novel symbionts in the deep terrestrial subsurface.</title>
        <authorList>
            <person name="Probst A.J."/>
            <person name="Ladd B."/>
            <person name="Jarett J.K."/>
            <person name="Geller-Mcgrath D.E."/>
            <person name="Sieber C.M.K."/>
            <person name="Emerson J.B."/>
            <person name="Anantharaman K."/>
            <person name="Thomas B.C."/>
            <person name="Malmstrom R."/>
            <person name="Stieglmeier M."/>
            <person name="Klingl A."/>
            <person name="Woyke T."/>
            <person name="Ryan C.M."/>
            <person name="Banfield J.F."/>
        </authorList>
    </citation>
    <scope>NUCLEOTIDE SEQUENCE [LARGE SCALE GENOMIC DNA]</scope>
</reference>
<sequence>MEIIKSTGEKELFSEDKLCQSLKNAGAPRELANKVCTLAASDLKPGMTTSKIFRSSLRYLLKENLSLAANYSLRRGIGELGPAGFLFEHYVEIILQTYGYKTVRNIMAKGFCVEHEIDVLAEKDGVKYYIEAKYRNEYGIKTHIDVVMYGDARLADIAKAGGGEAKLWLITNTKFTGKAVKYAKCRGIKLTGWSYPNGDNLEDLIINRKLYPITVLPSVKRYEREQFAKFGLLLAQDILPYSPEELANKFNISLNTAKKIIVQSKEIVTA</sequence>
<evidence type="ECO:0000313" key="3">
    <source>
        <dbReference type="EMBL" id="PJE74144.1"/>
    </source>
</evidence>
<feature type="domain" description="Restriction endonuclease type IV Mrr" evidence="1">
    <location>
        <begin position="87"/>
        <end position="191"/>
    </location>
</feature>
<organism evidence="3 4">
    <name type="scientific">Candidatus Terrybacteria bacterium CG10_big_fil_rev_8_21_14_0_10_41_10</name>
    <dbReference type="NCBI Taxonomy" id="1975026"/>
    <lineage>
        <taxon>Bacteria</taxon>
        <taxon>Candidatus Terryibacteriota</taxon>
    </lineage>
</organism>
<dbReference type="Pfam" id="PF04471">
    <property type="entry name" value="Mrr_cat"/>
    <property type="match status" value="1"/>
</dbReference>
<dbReference type="Gene3D" id="1.10.150.20">
    <property type="entry name" value="5' to 3' exonuclease, C-terminal subdomain"/>
    <property type="match status" value="1"/>
</dbReference>
<dbReference type="InterPro" id="IPR007560">
    <property type="entry name" value="Restrct_endonuc_IV_Mrr"/>
</dbReference>
<dbReference type="InterPro" id="IPR011335">
    <property type="entry name" value="Restrct_endonuc-II-like"/>
</dbReference>
<protein>
    <submittedName>
        <fullName evidence="3">Uncharacterized protein</fullName>
    </submittedName>
</protein>
<dbReference type="Proteomes" id="UP000230959">
    <property type="component" value="Unassembled WGS sequence"/>
</dbReference>
<gene>
    <name evidence="3" type="ORF">COV02_00150</name>
</gene>
<accession>A0A2M8LC05</accession>
<dbReference type="GO" id="GO:0003677">
    <property type="term" value="F:DNA binding"/>
    <property type="evidence" value="ECO:0007669"/>
    <property type="project" value="InterPro"/>
</dbReference>
<dbReference type="GO" id="GO:0009307">
    <property type="term" value="P:DNA restriction-modification system"/>
    <property type="evidence" value="ECO:0007669"/>
    <property type="project" value="InterPro"/>
</dbReference>
<comment type="caution">
    <text evidence="3">The sequence shown here is derived from an EMBL/GenBank/DDBJ whole genome shotgun (WGS) entry which is preliminary data.</text>
</comment>
<evidence type="ECO:0000259" key="1">
    <source>
        <dbReference type="Pfam" id="PF04471"/>
    </source>
</evidence>
<dbReference type="Gene3D" id="3.40.1350.10">
    <property type="match status" value="1"/>
</dbReference>
<dbReference type="InterPro" id="IPR054374">
    <property type="entry name" value="AF1548-like_C"/>
</dbReference>
<evidence type="ECO:0000313" key="4">
    <source>
        <dbReference type="Proteomes" id="UP000230959"/>
    </source>
</evidence>
<dbReference type="SUPFAM" id="SSF52980">
    <property type="entry name" value="Restriction endonuclease-like"/>
    <property type="match status" value="1"/>
</dbReference>
<feature type="domain" description="AF1548-like C-terminal" evidence="2">
    <location>
        <begin position="211"/>
        <end position="268"/>
    </location>
</feature>
<proteinExistence type="predicted"/>
<dbReference type="InterPro" id="IPR011856">
    <property type="entry name" value="tRNA_endonuc-like_dom_sf"/>
</dbReference>
<dbReference type="AlphaFoldDB" id="A0A2M8LC05"/>
<evidence type="ECO:0000259" key="2">
    <source>
        <dbReference type="Pfam" id="PF22357"/>
    </source>
</evidence>